<evidence type="ECO:0000313" key="2">
    <source>
        <dbReference type="Proteomes" id="UP000823960"/>
    </source>
</evidence>
<sequence>MPDSVRPVCKRCLLADVDVDGLYKKVSELIELMPEDVRADSELYSYRLEICKRCDSLENGICRECGCLVELRAAARKNYCPSVYKFWKSVENVGS</sequence>
<comment type="caution">
    <text evidence="1">The sequence shown here is derived from an EMBL/GenBank/DDBJ whole genome shotgun (WGS) entry which is preliminary data.</text>
</comment>
<dbReference type="Proteomes" id="UP000823960">
    <property type="component" value="Unassembled WGS sequence"/>
</dbReference>
<dbReference type="InterPro" id="IPR046169">
    <property type="entry name" value="DUF6171"/>
</dbReference>
<name>A0A9D1T425_9FIRM</name>
<evidence type="ECO:0000313" key="1">
    <source>
        <dbReference type="EMBL" id="HIV10706.1"/>
    </source>
</evidence>
<proteinExistence type="predicted"/>
<protein>
    <submittedName>
        <fullName evidence="1">Uncharacterized protein</fullName>
    </submittedName>
</protein>
<gene>
    <name evidence="1" type="ORF">IAD28_03295</name>
</gene>
<dbReference type="EMBL" id="DVOL01000044">
    <property type="protein sequence ID" value="HIV10706.1"/>
    <property type="molecule type" value="Genomic_DNA"/>
</dbReference>
<dbReference type="AlphaFoldDB" id="A0A9D1T425"/>
<reference evidence="1" key="1">
    <citation type="submission" date="2020-10" db="EMBL/GenBank/DDBJ databases">
        <authorList>
            <person name="Gilroy R."/>
        </authorList>
    </citation>
    <scope>NUCLEOTIDE SEQUENCE</scope>
    <source>
        <strain evidence="1">1370</strain>
    </source>
</reference>
<dbReference type="Pfam" id="PF19668">
    <property type="entry name" value="DUF6171"/>
    <property type="match status" value="1"/>
</dbReference>
<organism evidence="1 2">
    <name type="scientific">Candidatus Faeciplasma avium</name>
    <dbReference type="NCBI Taxonomy" id="2840798"/>
    <lineage>
        <taxon>Bacteria</taxon>
        <taxon>Bacillati</taxon>
        <taxon>Bacillota</taxon>
        <taxon>Clostridia</taxon>
        <taxon>Eubacteriales</taxon>
        <taxon>Oscillospiraceae</taxon>
        <taxon>Oscillospiraceae incertae sedis</taxon>
        <taxon>Candidatus Faeciplasma</taxon>
    </lineage>
</organism>
<reference evidence="1" key="2">
    <citation type="journal article" date="2021" name="PeerJ">
        <title>Extensive microbial diversity within the chicken gut microbiome revealed by metagenomics and culture.</title>
        <authorList>
            <person name="Gilroy R."/>
            <person name="Ravi A."/>
            <person name="Getino M."/>
            <person name="Pursley I."/>
            <person name="Horton D.L."/>
            <person name="Alikhan N.F."/>
            <person name="Baker D."/>
            <person name="Gharbi K."/>
            <person name="Hall N."/>
            <person name="Watson M."/>
            <person name="Adriaenssens E.M."/>
            <person name="Foster-Nyarko E."/>
            <person name="Jarju S."/>
            <person name="Secka A."/>
            <person name="Antonio M."/>
            <person name="Oren A."/>
            <person name="Chaudhuri R.R."/>
            <person name="La Ragione R."/>
            <person name="Hildebrand F."/>
            <person name="Pallen M.J."/>
        </authorList>
    </citation>
    <scope>NUCLEOTIDE SEQUENCE</scope>
    <source>
        <strain evidence="1">1370</strain>
    </source>
</reference>
<accession>A0A9D1T425</accession>